<evidence type="ECO:0000313" key="3">
    <source>
        <dbReference type="Proteomes" id="UP000215441"/>
    </source>
</evidence>
<dbReference type="Proteomes" id="UP000215441">
    <property type="component" value="Unassembled WGS sequence"/>
</dbReference>
<dbReference type="AlphaFoldDB" id="A0A235EI34"/>
<sequence length="86" mass="8684">MTPVISLASRSAAPKSPQGARLGAPTDPIQLYADAHNALAMALHYLRQPDANVPGAARKAVQALAALRSLSHTDVCASPGTQGGAA</sequence>
<proteinExistence type="predicted"/>
<dbReference type="OrthoDB" id="8812628at2"/>
<feature type="region of interest" description="Disordered" evidence="1">
    <location>
        <begin position="1"/>
        <end position="25"/>
    </location>
</feature>
<dbReference type="EMBL" id="NOIG01000011">
    <property type="protein sequence ID" value="OYD48716.1"/>
    <property type="molecule type" value="Genomic_DNA"/>
</dbReference>
<keyword evidence="3" id="KW-1185">Reference proteome</keyword>
<name>A0A235EI34_9BURK</name>
<gene>
    <name evidence="2" type="ORF">CBY09_18005</name>
</gene>
<protein>
    <submittedName>
        <fullName evidence="2">Uncharacterized protein</fullName>
    </submittedName>
</protein>
<comment type="caution">
    <text evidence="2">The sequence shown here is derived from an EMBL/GenBank/DDBJ whole genome shotgun (WGS) entry which is preliminary data.</text>
</comment>
<evidence type="ECO:0000313" key="2">
    <source>
        <dbReference type="EMBL" id="OYD48716.1"/>
    </source>
</evidence>
<dbReference type="RefSeq" id="WP_094290947.1">
    <property type="nucleotide sequence ID" value="NZ_NOIG01000011.1"/>
</dbReference>
<accession>A0A235EI34</accession>
<evidence type="ECO:0000256" key="1">
    <source>
        <dbReference type="SAM" id="MobiDB-lite"/>
    </source>
</evidence>
<organism evidence="2 3">
    <name type="scientific">Acidovorax kalamii</name>
    <dbReference type="NCBI Taxonomy" id="2004485"/>
    <lineage>
        <taxon>Bacteria</taxon>
        <taxon>Pseudomonadati</taxon>
        <taxon>Pseudomonadota</taxon>
        <taxon>Betaproteobacteria</taxon>
        <taxon>Burkholderiales</taxon>
        <taxon>Comamonadaceae</taxon>
        <taxon>Acidovorax</taxon>
    </lineage>
</organism>
<reference evidence="2 3" key="1">
    <citation type="submission" date="2017-07" db="EMBL/GenBank/DDBJ databases">
        <title>Acidovorax KNDSW TSA 6 genome sequence and assembly.</title>
        <authorList>
            <person name="Mayilraj S."/>
        </authorList>
    </citation>
    <scope>NUCLEOTIDE SEQUENCE [LARGE SCALE GENOMIC DNA]</scope>
    <source>
        <strain evidence="2 3">KNDSW-TSA6</strain>
    </source>
</reference>